<dbReference type="GO" id="GO:0003723">
    <property type="term" value="F:RNA binding"/>
    <property type="evidence" value="ECO:0007669"/>
    <property type="project" value="InterPro"/>
</dbReference>
<dbReference type="HAMAP" id="MF_00171">
    <property type="entry name" value="TruA"/>
    <property type="match status" value="1"/>
</dbReference>
<dbReference type="InterPro" id="IPR001406">
    <property type="entry name" value="PsdUridine_synth_TruA"/>
</dbReference>
<evidence type="ECO:0000313" key="9">
    <source>
        <dbReference type="EMBL" id="PIP19251.1"/>
    </source>
</evidence>
<comment type="catalytic activity">
    <reaction evidence="4 7">
        <text>uridine(38/39/40) in tRNA = pseudouridine(38/39/40) in tRNA</text>
        <dbReference type="Rhea" id="RHEA:22376"/>
        <dbReference type="Rhea" id="RHEA-COMP:10085"/>
        <dbReference type="Rhea" id="RHEA-COMP:10087"/>
        <dbReference type="ChEBI" id="CHEBI:65314"/>
        <dbReference type="ChEBI" id="CHEBI:65315"/>
        <dbReference type="EC" id="5.4.99.12"/>
    </reaction>
</comment>
<keyword evidence="2 4" id="KW-0819">tRNA processing</keyword>
<organism evidence="9 10">
    <name type="scientific">Candidatus Sherwoodlollariibacterium unditelluris</name>
    <dbReference type="NCBI Taxonomy" id="1974757"/>
    <lineage>
        <taxon>Bacteria</taxon>
        <taxon>Pseudomonadati</taxon>
        <taxon>Candidatus Omnitrophota</taxon>
        <taxon>Candidatus Sherwoodlollariibacterium</taxon>
    </lineage>
</organism>
<evidence type="ECO:0000256" key="5">
    <source>
        <dbReference type="PIRSR" id="PIRSR001430-1"/>
    </source>
</evidence>
<evidence type="ECO:0000256" key="3">
    <source>
        <dbReference type="ARBA" id="ARBA00023235"/>
    </source>
</evidence>
<comment type="caution">
    <text evidence="4">Lacks conserved residue(s) required for the propagation of feature annotation.</text>
</comment>
<evidence type="ECO:0000256" key="4">
    <source>
        <dbReference type="HAMAP-Rule" id="MF_00171"/>
    </source>
</evidence>
<feature type="domain" description="Pseudouridine synthase I TruA alpha/beta" evidence="8">
    <location>
        <begin position="36"/>
        <end position="132"/>
    </location>
</feature>
<comment type="function">
    <text evidence="4">Formation of pseudouridine at positions 38, 39 and 40 in the anticodon stem and loop of transfer RNAs.</text>
</comment>
<feature type="active site" description="Nucleophile" evidence="4 5">
    <location>
        <position position="81"/>
    </location>
</feature>
<dbReference type="GO" id="GO:0160147">
    <property type="term" value="F:tRNA pseudouridine(38-40) synthase activity"/>
    <property type="evidence" value="ECO:0007669"/>
    <property type="project" value="UniProtKB-EC"/>
</dbReference>
<dbReference type="CDD" id="cd02570">
    <property type="entry name" value="PseudoU_synth_EcTruA"/>
    <property type="match status" value="1"/>
</dbReference>
<accession>A0A2G9YL62</accession>
<dbReference type="FunFam" id="3.30.70.580:FF:000001">
    <property type="entry name" value="tRNA pseudouridine synthase A"/>
    <property type="match status" value="1"/>
</dbReference>
<evidence type="ECO:0000313" key="10">
    <source>
        <dbReference type="Proteomes" id="UP000231292"/>
    </source>
</evidence>
<dbReference type="Proteomes" id="UP000231292">
    <property type="component" value="Unassembled WGS sequence"/>
</dbReference>
<dbReference type="EMBL" id="PCRK01000095">
    <property type="protein sequence ID" value="PIP19251.1"/>
    <property type="molecule type" value="Genomic_DNA"/>
</dbReference>
<dbReference type="GO" id="GO:0031119">
    <property type="term" value="P:tRNA pseudouridine synthesis"/>
    <property type="evidence" value="ECO:0007669"/>
    <property type="project" value="UniProtKB-UniRule"/>
</dbReference>
<comment type="subunit">
    <text evidence="4">Homodimer.</text>
</comment>
<sequence>MKLKNVPAFRRFRRKSGSRPRNEVRASGRNLKLEIEYNGRNYCGWQVQPNTKKKSIQGVIEKALGKILGEKVKLIVSGRTDAGVHALAQVANFHTRSKIPLDKLKLGMNGFLPQDIKISGMKEESSDFHSRFSSKAKIYRYTILNRAYSSPLMKDIVFFYPHYLDLRLMRRESRVLLGRHNFRSFQASLGKERNPVKTIKRLVITKNKDMIYIDIEADGFLYNMVRNIVGTLIEIGRGRFAEGSLKKILRLKDRRLAGQTVPASGLCLLKVRY</sequence>
<dbReference type="AlphaFoldDB" id="A0A2G9YL62"/>
<dbReference type="Pfam" id="PF01416">
    <property type="entry name" value="PseudoU_synth_1"/>
    <property type="match status" value="2"/>
</dbReference>
<dbReference type="PANTHER" id="PTHR11142">
    <property type="entry name" value="PSEUDOURIDYLATE SYNTHASE"/>
    <property type="match status" value="1"/>
</dbReference>
<keyword evidence="3 4" id="KW-0413">Isomerase</keyword>
<dbReference type="InterPro" id="IPR020095">
    <property type="entry name" value="PsdUridine_synth_TruA_C"/>
</dbReference>
<dbReference type="Gene3D" id="3.30.70.580">
    <property type="entry name" value="Pseudouridine synthase I, catalytic domain, N-terminal subdomain"/>
    <property type="match status" value="1"/>
</dbReference>
<dbReference type="NCBIfam" id="TIGR00071">
    <property type="entry name" value="hisT_truA"/>
    <property type="match status" value="1"/>
</dbReference>
<dbReference type="Gene3D" id="3.30.70.660">
    <property type="entry name" value="Pseudouridine synthase I, catalytic domain, C-terminal subdomain"/>
    <property type="match status" value="1"/>
</dbReference>
<evidence type="ECO:0000256" key="7">
    <source>
        <dbReference type="RuleBase" id="RU003792"/>
    </source>
</evidence>
<name>A0A2G9YL62_9BACT</name>
<comment type="similarity">
    <text evidence="1 4 7">Belongs to the tRNA pseudouridine synthase TruA family.</text>
</comment>
<dbReference type="SUPFAM" id="SSF55120">
    <property type="entry name" value="Pseudouridine synthase"/>
    <property type="match status" value="1"/>
</dbReference>
<dbReference type="PANTHER" id="PTHR11142:SF0">
    <property type="entry name" value="TRNA PSEUDOURIDINE SYNTHASE-LIKE 1"/>
    <property type="match status" value="1"/>
</dbReference>
<dbReference type="InterPro" id="IPR020094">
    <property type="entry name" value="TruA/RsuA/RluB/E/F_N"/>
</dbReference>
<proteinExistence type="inferred from homology"/>
<protein>
    <recommendedName>
        <fullName evidence="4">tRNA pseudouridine synthase A</fullName>
        <ecNumber evidence="4">5.4.99.12</ecNumber>
    </recommendedName>
    <alternativeName>
        <fullName evidence="4">tRNA pseudouridine(38-40) synthase</fullName>
    </alternativeName>
    <alternativeName>
        <fullName evidence="4">tRNA pseudouridylate synthase I</fullName>
    </alternativeName>
    <alternativeName>
        <fullName evidence="4">tRNA-uridine isomerase I</fullName>
    </alternativeName>
</protein>
<evidence type="ECO:0000256" key="1">
    <source>
        <dbReference type="ARBA" id="ARBA00009375"/>
    </source>
</evidence>
<gene>
    <name evidence="4" type="primary">truA</name>
    <name evidence="9" type="ORF">COX41_03795</name>
</gene>
<feature type="binding site" evidence="4 6">
    <location>
        <position position="139"/>
    </location>
    <ligand>
        <name>substrate</name>
    </ligand>
</feature>
<dbReference type="PIRSF" id="PIRSF001430">
    <property type="entry name" value="tRNA_psdUrid_synth"/>
    <property type="match status" value="1"/>
</dbReference>
<dbReference type="EC" id="5.4.99.12" evidence="4"/>
<comment type="caution">
    <text evidence="9">The sequence shown here is derived from an EMBL/GenBank/DDBJ whole genome shotgun (WGS) entry which is preliminary data.</text>
</comment>
<feature type="domain" description="Pseudouridine synthase I TruA alpha/beta" evidence="8">
    <location>
        <begin position="176"/>
        <end position="273"/>
    </location>
</feature>
<evidence type="ECO:0000256" key="2">
    <source>
        <dbReference type="ARBA" id="ARBA00022694"/>
    </source>
</evidence>
<dbReference type="InterPro" id="IPR020097">
    <property type="entry name" value="PsdUridine_synth_TruA_a/b_dom"/>
</dbReference>
<evidence type="ECO:0000259" key="8">
    <source>
        <dbReference type="Pfam" id="PF01416"/>
    </source>
</evidence>
<reference evidence="9 10" key="1">
    <citation type="submission" date="2017-09" db="EMBL/GenBank/DDBJ databases">
        <title>Depth-based differentiation of microbial function through sediment-hosted aquifers and enrichment of novel symbionts in the deep terrestrial subsurface.</title>
        <authorList>
            <person name="Probst A.J."/>
            <person name="Ladd B."/>
            <person name="Jarett J.K."/>
            <person name="Geller-Mcgrath D.E."/>
            <person name="Sieber C.M."/>
            <person name="Emerson J.B."/>
            <person name="Anantharaman K."/>
            <person name="Thomas B.C."/>
            <person name="Malmstrom R."/>
            <person name="Stieglmeier M."/>
            <person name="Klingl A."/>
            <person name="Woyke T."/>
            <person name="Ryan C.M."/>
            <person name="Banfield J.F."/>
        </authorList>
    </citation>
    <scope>NUCLEOTIDE SEQUENCE [LARGE SCALE GENOMIC DNA]</scope>
    <source>
        <strain evidence="9">CG23_combo_of_CG06-09_8_20_14_all_41_10</strain>
    </source>
</reference>
<evidence type="ECO:0000256" key="6">
    <source>
        <dbReference type="PIRSR" id="PIRSR001430-2"/>
    </source>
</evidence>
<dbReference type="InterPro" id="IPR020103">
    <property type="entry name" value="PsdUridine_synth_cat_dom_sf"/>
</dbReference>